<dbReference type="SUPFAM" id="SSF52218">
    <property type="entry name" value="Flavoproteins"/>
    <property type="match status" value="1"/>
</dbReference>
<sequence>MKVLAINGSARKDGNTALLVNTVFEELNKEGIETEMVHFSGQIMEPCKACWACSGKKNCVHKKDLFQEIFEKMTQADGIILGSPVYTANMSANMQALLERASVVTDMNRSENLFAHKVGAAVTAARRGGALSTLDSMNHFFMLQNMFVVGSSYWPIAYGQMPGDVQSDGEGLETMRNLGRNMAYLLKALDKRRR</sequence>
<dbReference type="Proteomes" id="UP000280696">
    <property type="component" value="Unassembled WGS sequence"/>
</dbReference>
<dbReference type="InterPro" id="IPR005025">
    <property type="entry name" value="FMN_Rdtase-like_dom"/>
</dbReference>
<accession>A0A3A9ATH5</accession>
<dbReference type="PANTHER" id="PTHR43278:SF4">
    <property type="entry name" value="NAD(P)H-DEPENDENT FMN-CONTAINING OXIDOREDUCTASE YWQN-RELATED"/>
    <property type="match status" value="1"/>
</dbReference>
<evidence type="ECO:0000256" key="1">
    <source>
        <dbReference type="ARBA" id="ARBA00022630"/>
    </source>
</evidence>
<comment type="caution">
    <text evidence="4">The sequence shown here is derived from an EMBL/GenBank/DDBJ whole genome shotgun (WGS) entry which is preliminary data.</text>
</comment>
<dbReference type="Gene3D" id="3.40.50.360">
    <property type="match status" value="1"/>
</dbReference>
<keyword evidence="5" id="KW-1185">Reference proteome</keyword>
<keyword evidence="1" id="KW-0285">Flavoprotein</keyword>
<name>A0A3A9ATH5_9FIRM</name>
<dbReference type="InterPro" id="IPR029039">
    <property type="entry name" value="Flavoprotein-like_sf"/>
</dbReference>
<protein>
    <submittedName>
        <fullName evidence="4">Flavodoxin family protein</fullName>
    </submittedName>
</protein>
<reference evidence="4 5" key="1">
    <citation type="submission" date="2018-09" db="EMBL/GenBank/DDBJ databases">
        <title>Murine metabolic-syndrome-specific gut microbial biobank.</title>
        <authorList>
            <person name="Liu C."/>
        </authorList>
    </citation>
    <scope>NUCLEOTIDE SEQUENCE [LARGE SCALE GENOMIC DNA]</scope>
    <source>
        <strain evidence="4 5">0.1xD8-82</strain>
    </source>
</reference>
<dbReference type="EMBL" id="RAYQ01000020">
    <property type="protein sequence ID" value="RKI89645.1"/>
    <property type="molecule type" value="Genomic_DNA"/>
</dbReference>
<dbReference type="Pfam" id="PF03358">
    <property type="entry name" value="FMN_red"/>
    <property type="match status" value="1"/>
</dbReference>
<dbReference type="InterPro" id="IPR051796">
    <property type="entry name" value="ISF_SsuE-like"/>
</dbReference>
<dbReference type="GO" id="GO:0016491">
    <property type="term" value="F:oxidoreductase activity"/>
    <property type="evidence" value="ECO:0007669"/>
    <property type="project" value="InterPro"/>
</dbReference>
<feature type="domain" description="NADPH-dependent FMN reductase-like" evidence="3">
    <location>
        <begin position="1"/>
        <end position="158"/>
    </location>
</feature>
<dbReference type="OrthoDB" id="9790975at2"/>
<evidence type="ECO:0000313" key="5">
    <source>
        <dbReference type="Proteomes" id="UP000280696"/>
    </source>
</evidence>
<evidence type="ECO:0000259" key="3">
    <source>
        <dbReference type="Pfam" id="PF03358"/>
    </source>
</evidence>
<dbReference type="RefSeq" id="WP_120471498.1">
    <property type="nucleotide sequence ID" value="NZ_RAYQ01000020.1"/>
</dbReference>
<dbReference type="PANTHER" id="PTHR43278">
    <property type="entry name" value="NAD(P)H-DEPENDENT FMN-CONTAINING OXIDOREDUCTASE YWQN-RELATED"/>
    <property type="match status" value="1"/>
</dbReference>
<evidence type="ECO:0000313" key="4">
    <source>
        <dbReference type="EMBL" id="RKI89645.1"/>
    </source>
</evidence>
<keyword evidence="2" id="KW-0288">FMN</keyword>
<dbReference type="AlphaFoldDB" id="A0A3A9ATH5"/>
<proteinExistence type="predicted"/>
<gene>
    <name evidence="4" type="ORF">D7V94_16865</name>
</gene>
<organism evidence="4 5">
    <name type="scientific">Parablautia intestinalis</name>
    <dbReference type="NCBI Taxonomy" id="2320100"/>
    <lineage>
        <taxon>Bacteria</taxon>
        <taxon>Bacillati</taxon>
        <taxon>Bacillota</taxon>
        <taxon>Clostridia</taxon>
        <taxon>Lachnospirales</taxon>
        <taxon>Lachnospiraceae</taxon>
        <taxon>Parablautia</taxon>
    </lineage>
</organism>
<evidence type="ECO:0000256" key="2">
    <source>
        <dbReference type="ARBA" id="ARBA00022643"/>
    </source>
</evidence>